<proteinExistence type="predicted"/>
<protein>
    <submittedName>
        <fullName evidence="2">Uncharacterized protein</fullName>
    </submittedName>
</protein>
<name>A0A2P2P810_RHIMU</name>
<dbReference type="AlphaFoldDB" id="A0A2P2P810"/>
<reference evidence="2" key="1">
    <citation type="submission" date="2018-02" db="EMBL/GenBank/DDBJ databases">
        <title>Rhizophora mucronata_Transcriptome.</title>
        <authorList>
            <person name="Meera S.P."/>
            <person name="Sreeshan A."/>
            <person name="Augustine A."/>
        </authorList>
    </citation>
    <scope>NUCLEOTIDE SEQUENCE</scope>
    <source>
        <tissue evidence="2">Leaf</tissue>
    </source>
</reference>
<evidence type="ECO:0000313" key="2">
    <source>
        <dbReference type="EMBL" id="MBX50783.1"/>
    </source>
</evidence>
<feature type="transmembrane region" description="Helical" evidence="1">
    <location>
        <begin position="27"/>
        <end position="46"/>
    </location>
</feature>
<evidence type="ECO:0000256" key="1">
    <source>
        <dbReference type="SAM" id="Phobius"/>
    </source>
</evidence>
<accession>A0A2P2P810</accession>
<keyword evidence="1" id="KW-1133">Transmembrane helix</keyword>
<organism evidence="2">
    <name type="scientific">Rhizophora mucronata</name>
    <name type="common">Asiatic mangrove</name>
    <dbReference type="NCBI Taxonomy" id="61149"/>
    <lineage>
        <taxon>Eukaryota</taxon>
        <taxon>Viridiplantae</taxon>
        <taxon>Streptophyta</taxon>
        <taxon>Embryophyta</taxon>
        <taxon>Tracheophyta</taxon>
        <taxon>Spermatophyta</taxon>
        <taxon>Magnoliopsida</taxon>
        <taxon>eudicotyledons</taxon>
        <taxon>Gunneridae</taxon>
        <taxon>Pentapetalae</taxon>
        <taxon>rosids</taxon>
        <taxon>fabids</taxon>
        <taxon>Malpighiales</taxon>
        <taxon>Rhizophoraceae</taxon>
        <taxon>Rhizophora</taxon>
    </lineage>
</organism>
<keyword evidence="1" id="KW-0812">Transmembrane</keyword>
<sequence length="73" mass="8449">MFNIGKCNYVFGIACISFFSIRPNYSIAPSLCFVTITVNSYIFIVWSTKLCDKKIWGFQDALSAYEIRNHFSF</sequence>
<keyword evidence="1" id="KW-0472">Membrane</keyword>
<dbReference type="EMBL" id="GGEC01070299">
    <property type="protein sequence ID" value="MBX50783.1"/>
    <property type="molecule type" value="Transcribed_RNA"/>
</dbReference>